<organism evidence="1 2">
    <name type="scientific">Aspergillus brunneoviolaceus CBS 621.78</name>
    <dbReference type="NCBI Taxonomy" id="1450534"/>
    <lineage>
        <taxon>Eukaryota</taxon>
        <taxon>Fungi</taxon>
        <taxon>Dikarya</taxon>
        <taxon>Ascomycota</taxon>
        <taxon>Pezizomycotina</taxon>
        <taxon>Eurotiomycetes</taxon>
        <taxon>Eurotiomycetidae</taxon>
        <taxon>Eurotiales</taxon>
        <taxon>Aspergillaceae</taxon>
        <taxon>Aspergillus</taxon>
        <taxon>Aspergillus subgen. Circumdati</taxon>
    </lineage>
</organism>
<proteinExistence type="predicted"/>
<reference evidence="1" key="1">
    <citation type="submission" date="2018-02" db="EMBL/GenBank/DDBJ databases">
        <title>The genomes of Aspergillus section Nigri reveals drivers in fungal speciation.</title>
        <authorList>
            <consortium name="DOE Joint Genome Institute"/>
            <person name="Vesth T.C."/>
            <person name="Nybo J."/>
            <person name="Theobald S."/>
            <person name="Brandl J."/>
            <person name="Frisvad J.C."/>
            <person name="Nielsen K.F."/>
            <person name="Lyhne E.K."/>
            <person name="Kogle M.E."/>
            <person name="Kuo A."/>
            <person name="Riley R."/>
            <person name="Clum A."/>
            <person name="Nolan M."/>
            <person name="Lipzen A."/>
            <person name="Salamov A."/>
            <person name="Henrissat B."/>
            <person name="Wiebenga A."/>
            <person name="De vries R.P."/>
            <person name="Grigoriev I.V."/>
            <person name="Mortensen U.H."/>
            <person name="Andersen M.R."/>
            <person name="Baker S.E."/>
        </authorList>
    </citation>
    <scope>NUCLEOTIDE SEQUENCE</scope>
    <source>
        <strain evidence="1">CBS 621.78</strain>
    </source>
</reference>
<dbReference type="EMBL" id="KZ825409">
    <property type="protein sequence ID" value="RAH40468.1"/>
    <property type="molecule type" value="Genomic_DNA"/>
</dbReference>
<dbReference type="Proteomes" id="UP000249057">
    <property type="component" value="Unassembled WGS sequence"/>
</dbReference>
<evidence type="ECO:0000313" key="2">
    <source>
        <dbReference type="Proteomes" id="UP000249057"/>
    </source>
</evidence>
<sequence length="340" mass="36867">MLLSRLRPLPTLSCSSSTDDLRDDAAAAAAAAAEDEAEDIFAAFLPHLLPDDAPQFHGDPGQYLLYSSPRYGDLSIQVPSYPDQSGSAFSSPEQTDSDSSSANSVDSNSDASQVDARRSLFAHIVWSAGLVVAEAVEDAHAGHEHVDEMWKVEGEKVLELGAGAALPSTVSILAGASEVTITDHPASPALQGAIAFNLKHNIPATHACAVSVQPHEWGTLASDPWAVANRGRFTRIIAADCLWMELQHKNLVQTMKWFLAPQGRIWLVAGLHTGRPIAVKFLKTAAKMGLEVDTIYERDQTTSWAEGDGEVRRDWVEVREEEGPENRARWCIVARLKHAC</sequence>
<protein>
    <submittedName>
        <fullName evidence="1">Uncharacterized protein</fullName>
    </submittedName>
</protein>
<gene>
    <name evidence="1" type="ORF">BO95DRAFT_477218</name>
</gene>
<accession>A0ACD1FTY6</accession>
<evidence type="ECO:0000313" key="1">
    <source>
        <dbReference type="EMBL" id="RAH40468.1"/>
    </source>
</evidence>
<name>A0ACD1FTY6_9EURO</name>
<keyword evidence="2" id="KW-1185">Reference proteome</keyword>